<keyword evidence="7 8" id="KW-0472">Membrane</keyword>
<dbReference type="UniPathway" id="UPA00895"/>
<dbReference type="Proteomes" id="UP000037566">
    <property type="component" value="Unassembled WGS sequence"/>
</dbReference>
<dbReference type="InterPro" id="IPR009908">
    <property type="entry name" value="Methylamine_util_MauE"/>
</dbReference>
<dbReference type="PATRIC" id="fig|33995.3.peg.2082"/>
<comment type="pathway">
    <text evidence="3">One-carbon metabolism; methylamine degradation.</text>
</comment>
<evidence type="ECO:0000256" key="1">
    <source>
        <dbReference type="ARBA" id="ARBA00003475"/>
    </source>
</evidence>
<evidence type="ECO:0000259" key="9">
    <source>
        <dbReference type="Pfam" id="PF07291"/>
    </source>
</evidence>
<dbReference type="STRING" id="33995.KOEU_18780"/>
<dbReference type="EMBL" id="LHUQ01000008">
    <property type="protein sequence ID" value="KON64663.1"/>
    <property type="molecule type" value="Genomic_DNA"/>
</dbReference>
<keyword evidence="6 8" id="KW-1133">Transmembrane helix</keyword>
<evidence type="ECO:0000256" key="6">
    <source>
        <dbReference type="ARBA" id="ARBA00022989"/>
    </source>
</evidence>
<dbReference type="RefSeq" id="WP_235450346.1">
    <property type="nucleotide sequence ID" value="NZ_LHUQ01000008.1"/>
</dbReference>
<feature type="domain" description="Methylamine utilisation protein MauE" evidence="9">
    <location>
        <begin position="12"/>
        <end position="135"/>
    </location>
</feature>
<evidence type="ECO:0000256" key="7">
    <source>
        <dbReference type="ARBA" id="ARBA00023136"/>
    </source>
</evidence>
<comment type="subcellular location">
    <subcellularLocation>
        <location evidence="2">Membrane</location>
        <topology evidence="2">Multi-pass membrane protein</topology>
    </subcellularLocation>
</comment>
<evidence type="ECO:0000256" key="8">
    <source>
        <dbReference type="SAM" id="Phobius"/>
    </source>
</evidence>
<evidence type="ECO:0000256" key="2">
    <source>
        <dbReference type="ARBA" id="ARBA00004141"/>
    </source>
</evidence>
<comment type="caution">
    <text evidence="10">The sequence shown here is derived from an EMBL/GenBank/DDBJ whole genome shotgun (WGS) entry which is preliminary data.</text>
</comment>
<gene>
    <name evidence="10" type="primary">mauE</name>
    <name evidence="10" type="ORF">KOEU_18780</name>
</gene>
<evidence type="ECO:0000313" key="10">
    <source>
        <dbReference type="EMBL" id="KON64663.1"/>
    </source>
</evidence>
<sequence>MDMLVLQGACGLCCGLVGGMFLLAGLPKLADHDSFLGVIASYRLVPSSLVTVVAWGIALAETLAATALLSGIATRPGGLLSLALIAVFTLAMGINVARGRTALSCGCMPGSDGEHLSWKLVARTALCALPALMPVWIALPQAAVLRVESIVGGVCLFMMWRATRVLAPTNTEGLSS</sequence>
<proteinExistence type="predicted"/>
<evidence type="ECO:0000313" key="11">
    <source>
        <dbReference type="Proteomes" id="UP000037566"/>
    </source>
</evidence>
<evidence type="ECO:0000256" key="5">
    <source>
        <dbReference type="ARBA" id="ARBA00022692"/>
    </source>
</evidence>
<reference evidence="10" key="1">
    <citation type="submission" date="2015-08" db="EMBL/GenBank/DDBJ databases">
        <title>Draft genome sequence of Komagataeibacter europaeus CECT 8546 a cellulose producer strain from vinegar produced by the traditional method.</title>
        <authorList>
            <person name="Poehlein A."/>
            <person name="Valera M.J."/>
            <person name="Haack F.S."/>
            <person name="Mas A."/>
            <person name="Daniel R."/>
            <person name="Streit W.R."/>
            <person name="Mateo E."/>
        </authorList>
    </citation>
    <scope>NUCLEOTIDE SEQUENCE [LARGE SCALE GENOMIC DNA]</scope>
    <source>
        <strain evidence="10">CECT 8546</strain>
    </source>
</reference>
<organism evidence="10 11">
    <name type="scientific">Komagataeibacter europaeus</name>
    <name type="common">Gluconacetobacter europaeus</name>
    <dbReference type="NCBI Taxonomy" id="33995"/>
    <lineage>
        <taxon>Bacteria</taxon>
        <taxon>Pseudomonadati</taxon>
        <taxon>Pseudomonadota</taxon>
        <taxon>Alphaproteobacteria</taxon>
        <taxon>Acetobacterales</taxon>
        <taxon>Acetobacteraceae</taxon>
        <taxon>Komagataeibacter</taxon>
    </lineage>
</organism>
<dbReference type="AlphaFoldDB" id="A0A0M0EHC7"/>
<dbReference type="GO" id="GO:0030416">
    <property type="term" value="P:methylamine metabolic process"/>
    <property type="evidence" value="ECO:0007669"/>
    <property type="project" value="InterPro"/>
</dbReference>
<dbReference type="Pfam" id="PF07291">
    <property type="entry name" value="MauE"/>
    <property type="match status" value="1"/>
</dbReference>
<accession>A0A0M0EHC7</accession>
<feature type="transmembrane region" description="Helical" evidence="8">
    <location>
        <begin position="79"/>
        <end position="97"/>
    </location>
</feature>
<feature type="transmembrane region" description="Helical" evidence="8">
    <location>
        <begin position="6"/>
        <end position="26"/>
    </location>
</feature>
<keyword evidence="11" id="KW-1185">Reference proteome</keyword>
<evidence type="ECO:0000256" key="3">
    <source>
        <dbReference type="ARBA" id="ARBA00004856"/>
    </source>
</evidence>
<dbReference type="GO" id="GO:0016020">
    <property type="term" value="C:membrane"/>
    <property type="evidence" value="ECO:0007669"/>
    <property type="project" value="UniProtKB-SubCell"/>
</dbReference>
<evidence type="ECO:0000256" key="4">
    <source>
        <dbReference type="ARBA" id="ARBA00019078"/>
    </source>
</evidence>
<keyword evidence="5 8" id="KW-0812">Transmembrane</keyword>
<name>A0A0M0EHC7_KOMEU</name>
<comment type="function">
    <text evidence="1">May be specifically involved in the processing, transport, and/or maturation of the MADH beta-subunit.</text>
</comment>
<protein>
    <recommendedName>
        <fullName evidence="4">Methylamine utilization protein MauE</fullName>
    </recommendedName>
</protein>